<keyword evidence="2" id="KW-0969">Cilium</keyword>
<reference evidence="2 3" key="1">
    <citation type="submission" date="2019-05" db="EMBL/GenBank/DDBJ databases">
        <title>Genome sequence of Cellulomonas hominis strain CS1.</title>
        <authorList>
            <person name="Belmont J."/>
            <person name="Maclea K.S."/>
        </authorList>
    </citation>
    <scope>NUCLEOTIDE SEQUENCE [LARGE SCALE GENOMIC DNA]</scope>
    <source>
        <strain evidence="2 3">CS1</strain>
    </source>
</reference>
<dbReference type="PANTHER" id="PTHR42792">
    <property type="entry name" value="FLAGELLIN"/>
    <property type="match status" value="1"/>
</dbReference>
<dbReference type="RefSeq" id="WP_154729241.1">
    <property type="nucleotide sequence ID" value="NZ_SZYE01000050.1"/>
</dbReference>
<dbReference type="GO" id="GO:0071973">
    <property type="term" value="P:bacterial-type flagellum-dependent cell motility"/>
    <property type="evidence" value="ECO:0007669"/>
    <property type="project" value="InterPro"/>
</dbReference>
<feature type="domain" description="Flagellin N-terminal" evidence="1">
    <location>
        <begin position="9"/>
        <end position="142"/>
    </location>
</feature>
<dbReference type="SUPFAM" id="SSF64518">
    <property type="entry name" value="Phase 1 flagellin"/>
    <property type="match status" value="1"/>
</dbReference>
<dbReference type="Proteomes" id="UP000308121">
    <property type="component" value="Unassembled WGS sequence"/>
</dbReference>
<dbReference type="GO" id="GO:0005198">
    <property type="term" value="F:structural molecule activity"/>
    <property type="evidence" value="ECO:0007669"/>
    <property type="project" value="InterPro"/>
</dbReference>
<proteinExistence type="predicted"/>
<protein>
    <submittedName>
        <fullName evidence="2">Flagellar hook-associated protein 3</fullName>
    </submittedName>
</protein>
<organism evidence="2 3">
    <name type="scientific">Cellulomonas hominis</name>
    <dbReference type="NCBI Taxonomy" id="156981"/>
    <lineage>
        <taxon>Bacteria</taxon>
        <taxon>Bacillati</taxon>
        <taxon>Actinomycetota</taxon>
        <taxon>Actinomycetes</taxon>
        <taxon>Micrococcales</taxon>
        <taxon>Cellulomonadaceae</taxon>
        <taxon>Cellulomonas</taxon>
    </lineage>
</organism>
<evidence type="ECO:0000313" key="2">
    <source>
        <dbReference type="EMBL" id="TKR23985.1"/>
    </source>
</evidence>
<dbReference type="NCBIfam" id="TIGR02550">
    <property type="entry name" value="flagell_flgL"/>
    <property type="match status" value="1"/>
</dbReference>
<dbReference type="InterPro" id="IPR001029">
    <property type="entry name" value="Flagellin_N"/>
</dbReference>
<comment type="caution">
    <text evidence="2">The sequence shown here is derived from an EMBL/GenBank/DDBJ whole genome shotgun (WGS) entry which is preliminary data.</text>
</comment>
<dbReference type="InterPro" id="IPR001492">
    <property type="entry name" value="Flagellin"/>
</dbReference>
<dbReference type="OrthoDB" id="9758307at2"/>
<keyword evidence="2" id="KW-0282">Flagellum</keyword>
<dbReference type="InterPro" id="IPR013384">
    <property type="entry name" value="Flagell_FlgL"/>
</dbReference>
<evidence type="ECO:0000313" key="3">
    <source>
        <dbReference type="Proteomes" id="UP000308121"/>
    </source>
</evidence>
<dbReference type="AlphaFoldDB" id="A0A7Z8K1Z1"/>
<sequence length="301" mass="31176">MTTIGRVTHFTVRNSTLNNVQANLQRMADLQAQMSSGKKINAASDDPSGTADVLRLQGEQRQLAQYDRNAADGEAWLSTINDALTTSLSTLRKARDLTVQGGNGALGINSRVALAQEIEGLRDNLLAQANTTYLGRSVFAGTTAGAAFTDGSTPATAYAFSGAGVDGTVTRTVASGTVIRVDSSGAAVFGEGTDSVFALLDSISATLRAGGDPSDQLTAIDGHLDAMTTEVASVGARQNQVDAAQDLIAQSQLTATTRLSAVQDIDLAQIILDLGSQEVAYKGALAAGAKVLQPTLLDFLR</sequence>
<dbReference type="GO" id="GO:0009424">
    <property type="term" value="C:bacterial-type flagellum hook"/>
    <property type="evidence" value="ECO:0007669"/>
    <property type="project" value="InterPro"/>
</dbReference>
<dbReference type="EMBL" id="SZYE01000050">
    <property type="protein sequence ID" value="TKR23985.1"/>
    <property type="molecule type" value="Genomic_DNA"/>
</dbReference>
<dbReference type="Gene3D" id="1.20.1330.10">
    <property type="entry name" value="f41 fragment of flagellin, N-terminal domain"/>
    <property type="match status" value="1"/>
</dbReference>
<evidence type="ECO:0000259" key="1">
    <source>
        <dbReference type="Pfam" id="PF00669"/>
    </source>
</evidence>
<name>A0A7Z8K1Z1_9CELL</name>
<keyword evidence="2" id="KW-0966">Cell projection</keyword>
<accession>A0A7Z8K1Z1</accession>
<dbReference type="PANTHER" id="PTHR42792:SF1">
    <property type="entry name" value="FLAGELLAR HOOK-ASSOCIATED PROTEIN 3"/>
    <property type="match status" value="1"/>
</dbReference>
<gene>
    <name evidence="2" type="primary">flgL</name>
    <name evidence="2" type="ORF">FA014_08380</name>
</gene>
<dbReference type="Pfam" id="PF00669">
    <property type="entry name" value="Flagellin_N"/>
    <property type="match status" value="1"/>
</dbReference>